<proteinExistence type="predicted"/>
<protein>
    <submittedName>
        <fullName evidence="2">DinB family protein</fullName>
    </submittedName>
</protein>
<evidence type="ECO:0000313" key="3">
    <source>
        <dbReference type="Proteomes" id="UP000829925"/>
    </source>
</evidence>
<name>A0A8T9SV36_9BACT</name>
<dbReference type="InterPro" id="IPR034660">
    <property type="entry name" value="DinB/YfiT-like"/>
</dbReference>
<dbReference type="Gene3D" id="1.20.120.450">
    <property type="entry name" value="dinb family like domain"/>
    <property type="match status" value="1"/>
</dbReference>
<feature type="domain" description="DinB-like" evidence="1">
    <location>
        <begin position="25"/>
        <end position="148"/>
    </location>
</feature>
<evidence type="ECO:0000313" key="2">
    <source>
        <dbReference type="EMBL" id="UOR03629.1"/>
    </source>
</evidence>
<dbReference type="SUPFAM" id="SSF109854">
    <property type="entry name" value="DinB/YfiT-like putative metalloenzymes"/>
    <property type="match status" value="1"/>
</dbReference>
<evidence type="ECO:0000259" key="1">
    <source>
        <dbReference type="Pfam" id="PF12867"/>
    </source>
</evidence>
<dbReference type="Proteomes" id="UP000829925">
    <property type="component" value="Chromosome"/>
</dbReference>
<sequence>MEQNTRDALVDHLVSLLTEANAHTTLEEACADVPLLIFNHHVPDVPYTIWQLVEHMRIAQWDIVEFSTQAAHQSPKWPEEYWPARDANATEEKWQQTLEQIRHDRDRFIALLRDPAQDLLAPIPHGTGQTLLREALLIADHTAYHTGEVVLMRRLLKNWK</sequence>
<keyword evidence="3" id="KW-1185">Reference proteome</keyword>
<gene>
    <name evidence="2" type="ORF">MUN82_11785</name>
</gene>
<dbReference type="Pfam" id="PF12867">
    <property type="entry name" value="DinB_2"/>
    <property type="match status" value="1"/>
</dbReference>
<dbReference type="AlphaFoldDB" id="A0A8T9SV36"/>
<dbReference type="KEGG" id="haei:MUN82_11785"/>
<dbReference type="InterPro" id="IPR024775">
    <property type="entry name" value="DinB-like"/>
</dbReference>
<reference evidence="2 3" key="1">
    <citation type="submission" date="2022-04" db="EMBL/GenBank/DDBJ databases">
        <title>Hymenobacter sp. isolated from the air.</title>
        <authorList>
            <person name="Won M."/>
            <person name="Lee C.-M."/>
            <person name="Woen H.-Y."/>
            <person name="Kwon S.-W."/>
        </authorList>
    </citation>
    <scope>NUCLEOTIDE SEQUENCE [LARGE SCALE GENOMIC DNA]</scope>
    <source>
        <strain evidence="3">5413 J-13</strain>
    </source>
</reference>
<accession>A0A8T9SV36</accession>
<dbReference type="RefSeq" id="WP_245090501.1">
    <property type="nucleotide sequence ID" value="NZ_CP095053.1"/>
</dbReference>
<dbReference type="EMBL" id="CP095053">
    <property type="protein sequence ID" value="UOR03629.1"/>
    <property type="molecule type" value="Genomic_DNA"/>
</dbReference>
<organism evidence="2 3">
    <name type="scientific">Hymenobacter aerilatus</name>
    <dbReference type="NCBI Taxonomy" id="2932251"/>
    <lineage>
        <taxon>Bacteria</taxon>
        <taxon>Pseudomonadati</taxon>
        <taxon>Bacteroidota</taxon>
        <taxon>Cytophagia</taxon>
        <taxon>Cytophagales</taxon>
        <taxon>Hymenobacteraceae</taxon>
        <taxon>Hymenobacter</taxon>
    </lineage>
</organism>